<evidence type="ECO:0000313" key="1">
    <source>
        <dbReference type="EMBL" id="KAI8528351.1"/>
    </source>
</evidence>
<sequence length="51" mass="5912">MMAKEKKDIVMDIVPWKPREELSFPVYNGLCFVVVASRFTKASFSMCLVRI</sequence>
<accession>A0ACC0LJA1</accession>
<reference evidence="1" key="1">
    <citation type="submission" date="2022-02" db="EMBL/GenBank/DDBJ databases">
        <title>Plant Genome Project.</title>
        <authorList>
            <person name="Zhang R.-G."/>
        </authorList>
    </citation>
    <scope>NUCLEOTIDE SEQUENCE</scope>
    <source>
        <strain evidence="1">AT1</strain>
    </source>
</reference>
<gene>
    <name evidence="1" type="ORF">RHMOL_Rhmol12G0143100</name>
</gene>
<evidence type="ECO:0000313" key="2">
    <source>
        <dbReference type="Proteomes" id="UP001062846"/>
    </source>
</evidence>
<dbReference type="Proteomes" id="UP001062846">
    <property type="component" value="Chromosome 12"/>
</dbReference>
<comment type="caution">
    <text evidence="1">The sequence shown here is derived from an EMBL/GenBank/DDBJ whole genome shotgun (WGS) entry which is preliminary data.</text>
</comment>
<dbReference type="EMBL" id="CM046399">
    <property type="protein sequence ID" value="KAI8528351.1"/>
    <property type="molecule type" value="Genomic_DNA"/>
</dbReference>
<name>A0ACC0LJA1_RHOML</name>
<keyword evidence="2" id="KW-1185">Reference proteome</keyword>
<protein>
    <submittedName>
        <fullName evidence="1">Uncharacterized protein</fullName>
    </submittedName>
</protein>
<organism evidence="1 2">
    <name type="scientific">Rhododendron molle</name>
    <name type="common">Chinese azalea</name>
    <name type="synonym">Azalea mollis</name>
    <dbReference type="NCBI Taxonomy" id="49168"/>
    <lineage>
        <taxon>Eukaryota</taxon>
        <taxon>Viridiplantae</taxon>
        <taxon>Streptophyta</taxon>
        <taxon>Embryophyta</taxon>
        <taxon>Tracheophyta</taxon>
        <taxon>Spermatophyta</taxon>
        <taxon>Magnoliopsida</taxon>
        <taxon>eudicotyledons</taxon>
        <taxon>Gunneridae</taxon>
        <taxon>Pentapetalae</taxon>
        <taxon>asterids</taxon>
        <taxon>Ericales</taxon>
        <taxon>Ericaceae</taxon>
        <taxon>Ericoideae</taxon>
        <taxon>Rhodoreae</taxon>
        <taxon>Rhododendron</taxon>
    </lineage>
</organism>
<proteinExistence type="predicted"/>